<dbReference type="Proteomes" id="UP000240934">
    <property type="component" value="Segment"/>
</dbReference>
<evidence type="ECO:0000313" key="1">
    <source>
        <dbReference type="EMBL" id="AUE22713.1"/>
    </source>
</evidence>
<keyword evidence="2" id="KW-1185">Reference proteome</keyword>
<evidence type="ECO:0000313" key="2">
    <source>
        <dbReference type="Proteomes" id="UP000240934"/>
    </source>
</evidence>
<reference evidence="1 2" key="1">
    <citation type="submission" date="2017-10" db="EMBL/GenBank/DDBJ databases">
        <title>Antibacterial composition for extension of chilled fish shelf life and decreasing of risk of food-borne infections, bacteriophage strains for its preparation.</title>
        <authorList>
            <person name="Zulkarneev E.R."/>
            <person name="Aleshkin A.V."/>
            <person name="Rubalsky O.V."/>
            <person name="Kiseleva I.A."/>
            <person name="Rubalskii E.O."/>
            <person name="Lebedev S.N."/>
        </authorList>
    </citation>
    <scope>NUCLEOTIDE SEQUENCE [LARGE SCALE GENOMIC DNA]</scope>
</reference>
<name>A0A2H4YEX2_9CAUD</name>
<sequence length="369" mass="42572">MGSFNTICGVSRHIVTCGEPVVLLALVCNGETIPAAPGCYNWDRYQLAMHLPMYATYDDYGNFEIEDNDAYQAFQDMVKTYIVCDEERNVNIDDLFDPKKLSYQDLMHEEALYIQPAFSFSGAKKSPVMFMVIKRKVYDLMVAEYDRKLEQSWNKDYAIKSHKEIRDTFARLAIRDPDKKRLTKEELTFRLEEIEKEPEIIRDELRKDLFNEYLSMGFSWEYDSVVNVGMGPYSKNNLTNLVIKLTAANADLHIGLRKFVSMLCELIIEFNPQQYGSQDNDHLYHADLMTRIVVAGAENDQTREYPLKISPKLVVDLNSDAVSEYMYPVGSWKENPDLIHDENGNIVPSMQKYGEFNEISNIVEFKGGV</sequence>
<protein>
    <submittedName>
        <fullName evidence="1">Uncharacterized protein</fullName>
    </submittedName>
</protein>
<organism evidence="1 2">
    <name type="scientific">Aeromonas phage Ah1</name>
    <dbReference type="NCBI Taxonomy" id="2053701"/>
    <lineage>
        <taxon>Viruses</taxon>
        <taxon>Duplodnaviria</taxon>
        <taxon>Heunggongvirae</taxon>
        <taxon>Uroviricota</taxon>
        <taxon>Caudoviricetes</taxon>
        <taxon>Pantevenvirales</taxon>
        <taxon>Straboviridae</taxon>
        <taxon>Cinqassovirus</taxon>
        <taxon>Cinqassovirus ah1</taxon>
    </lineage>
</organism>
<accession>A0A2H4YEX2</accession>
<dbReference type="EMBL" id="MG250483">
    <property type="protein sequence ID" value="AUE22713.1"/>
    <property type="molecule type" value="Genomic_DNA"/>
</dbReference>
<proteinExistence type="predicted"/>
<gene>
    <name evidence="1" type="ORF">Ah1_00193</name>
</gene>